<protein>
    <submittedName>
        <fullName evidence="2">Uncharacterized protein</fullName>
    </submittedName>
</protein>
<organism evidence="2 3">
    <name type="scientific">Grifola frondosa</name>
    <name type="common">Maitake</name>
    <name type="synonym">Polyporus frondosus</name>
    <dbReference type="NCBI Taxonomy" id="5627"/>
    <lineage>
        <taxon>Eukaryota</taxon>
        <taxon>Fungi</taxon>
        <taxon>Dikarya</taxon>
        <taxon>Basidiomycota</taxon>
        <taxon>Agaricomycotina</taxon>
        <taxon>Agaricomycetes</taxon>
        <taxon>Polyporales</taxon>
        <taxon>Grifolaceae</taxon>
        <taxon>Grifola</taxon>
    </lineage>
</organism>
<proteinExistence type="predicted"/>
<dbReference type="EMBL" id="LUGG01000023">
    <property type="protein sequence ID" value="OBZ67699.1"/>
    <property type="molecule type" value="Genomic_DNA"/>
</dbReference>
<keyword evidence="3" id="KW-1185">Reference proteome</keyword>
<name>A0A1C7LUT5_GRIFR</name>
<feature type="compositionally biased region" description="Polar residues" evidence="1">
    <location>
        <begin position="163"/>
        <end position="190"/>
    </location>
</feature>
<evidence type="ECO:0000256" key="1">
    <source>
        <dbReference type="SAM" id="MobiDB-lite"/>
    </source>
</evidence>
<reference evidence="2 3" key="1">
    <citation type="submission" date="2016-03" db="EMBL/GenBank/DDBJ databases">
        <title>Whole genome sequencing of Grifola frondosa 9006-11.</title>
        <authorList>
            <person name="Min B."/>
            <person name="Park H."/>
            <person name="Kim J.-G."/>
            <person name="Cho H."/>
            <person name="Oh Y.-L."/>
            <person name="Kong W.-S."/>
            <person name="Choi I.-G."/>
        </authorList>
    </citation>
    <scope>NUCLEOTIDE SEQUENCE [LARGE SCALE GENOMIC DNA]</scope>
    <source>
        <strain evidence="2 3">9006-11</strain>
    </source>
</reference>
<sequence>MRAPSPRLLPRFAWWFCEDASSRRFMFIATPPSAYSIPISYGGQMDALDALEMQRKDVPGTLSSTTQIALDTELLETVLTSSGENKDLIKQVFNCGPPVLPEPGYVILQPVAAGRMFPCILPCAPLFSSVVVDKPSEHMRFHSARRVKSTVVFNYRKKSSSLHANGSRVTPANKTTSSCVSSLPDATTSSGRHRRSKLRGSHLVNVLAVPPCDMSVVCPRAYVSQQRRLMSGSIGTPGYAPSSRIPCSTEVTVLSSTHEDVWDVPSCTLQTNLFSASEEQHRSTAHRWSWRSTSVFISTHDGLASGNLGDCKLKASLFA</sequence>
<dbReference type="AlphaFoldDB" id="A0A1C7LUT5"/>
<dbReference type="Proteomes" id="UP000092993">
    <property type="component" value="Unassembled WGS sequence"/>
</dbReference>
<accession>A0A1C7LUT5</accession>
<gene>
    <name evidence="2" type="ORF">A0H81_12173</name>
</gene>
<evidence type="ECO:0000313" key="3">
    <source>
        <dbReference type="Proteomes" id="UP000092993"/>
    </source>
</evidence>
<comment type="caution">
    <text evidence="2">The sequence shown here is derived from an EMBL/GenBank/DDBJ whole genome shotgun (WGS) entry which is preliminary data.</text>
</comment>
<feature type="region of interest" description="Disordered" evidence="1">
    <location>
        <begin position="163"/>
        <end position="195"/>
    </location>
</feature>
<evidence type="ECO:0000313" key="2">
    <source>
        <dbReference type="EMBL" id="OBZ67699.1"/>
    </source>
</evidence>